<keyword evidence="3" id="KW-1185">Reference proteome</keyword>
<name>A0ABU4AGQ8_9HYPH</name>
<feature type="transmembrane region" description="Helical" evidence="1">
    <location>
        <begin position="38"/>
        <end position="57"/>
    </location>
</feature>
<dbReference type="EMBL" id="JAWLIP010000001">
    <property type="protein sequence ID" value="MDV6225409.1"/>
    <property type="molecule type" value="Genomic_DNA"/>
</dbReference>
<protein>
    <submittedName>
        <fullName evidence="2">Uncharacterized protein</fullName>
    </submittedName>
</protein>
<reference evidence="2 3" key="1">
    <citation type="submission" date="2023-10" db="EMBL/GenBank/DDBJ databases">
        <authorList>
            <person name="Venkata Ramana C."/>
            <person name="Sasikala C."/>
            <person name="Dhurka M."/>
        </authorList>
    </citation>
    <scope>NUCLEOTIDE SEQUENCE [LARGE SCALE GENOMIC DNA]</scope>
    <source>
        <strain evidence="2 3">KCTC 32151</strain>
    </source>
</reference>
<accession>A0ABU4AGQ8</accession>
<keyword evidence="1" id="KW-1133">Transmembrane helix</keyword>
<proteinExistence type="predicted"/>
<sequence length="67" mass="7407">MSENRKAAIAAALILIGFGVVAYLMPRIMLAIGEYSPWAAGTFAALFVLAFFGVFWLRARAQKKKRD</sequence>
<evidence type="ECO:0000313" key="2">
    <source>
        <dbReference type="EMBL" id="MDV6225409.1"/>
    </source>
</evidence>
<feature type="transmembrane region" description="Helical" evidence="1">
    <location>
        <begin position="7"/>
        <end position="26"/>
    </location>
</feature>
<evidence type="ECO:0000256" key="1">
    <source>
        <dbReference type="SAM" id="Phobius"/>
    </source>
</evidence>
<organism evidence="2 3">
    <name type="scientific">Nitratireductor aquimarinus</name>
    <dbReference type="NCBI Taxonomy" id="889300"/>
    <lineage>
        <taxon>Bacteria</taxon>
        <taxon>Pseudomonadati</taxon>
        <taxon>Pseudomonadota</taxon>
        <taxon>Alphaproteobacteria</taxon>
        <taxon>Hyphomicrobiales</taxon>
        <taxon>Phyllobacteriaceae</taxon>
        <taxon>Nitratireductor</taxon>
    </lineage>
</organism>
<evidence type="ECO:0000313" key="3">
    <source>
        <dbReference type="Proteomes" id="UP001185659"/>
    </source>
</evidence>
<keyword evidence="1" id="KW-0472">Membrane</keyword>
<comment type="caution">
    <text evidence="2">The sequence shown here is derived from an EMBL/GenBank/DDBJ whole genome shotgun (WGS) entry which is preliminary data.</text>
</comment>
<keyword evidence="1" id="KW-0812">Transmembrane</keyword>
<dbReference type="Proteomes" id="UP001185659">
    <property type="component" value="Unassembled WGS sequence"/>
</dbReference>
<gene>
    <name evidence="2" type="ORF">R2G56_03835</name>
</gene>
<dbReference type="RefSeq" id="WP_113155996.1">
    <property type="nucleotide sequence ID" value="NZ_CP177239.1"/>
</dbReference>